<dbReference type="GO" id="GO:0016705">
    <property type="term" value="F:oxidoreductase activity, acting on paired donors, with incorporation or reduction of molecular oxygen"/>
    <property type="evidence" value="ECO:0007669"/>
    <property type="project" value="UniProtKB-ARBA"/>
</dbReference>
<keyword evidence="15" id="KW-0411">Iron-sulfur</keyword>
<evidence type="ECO:0000256" key="13">
    <source>
        <dbReference type="ARBA" id="ARBA00023002"/>
    </source>
</evidence>
<dbReference type="InterPro" id="IPR036922">
    <property type="entry name" value="Rieske_2Fe-2S_sf"/>
</dbReference>
<evidence type="ECO:0000256" key="20">
    <source>
        <dbReference type="SAM" id="Phobius"/>
    </source>
</evidence>
<evidence type="ECO:0000313" key="23">
    <source>
        <dbReference type="Proteomes" id="UP000199350"/>
    </source>
</evidence>
<evidence type="ECO:0000256" key="3">
    <source>
        <dbReference type="ARBA" id="ARBA00010651"/>
    </source>
</evidence>
<comment type="function">
    <text evidence="1">Iron-sulfur subunit of the cytochrome bc1 complex, an essential component of the respiratory electron transport chain required for ATP synthesis. The bc1 complex catalyzes the oxidation of menaquinol and the reduction of cytochrome c in the respiratory chain. The bc1 complex operates through a Q-cycle mechanism that couples electron transfer to generation of the proton gradient that drives ATP synthesis.</text>
</comment>
<keyword evidence="12 20" id="KW-1133">Transmembrane helix</keyword>
<dbReference type="Pfam" id="PF19297">
    <property type="entry name" value="QcrA_N"/>
    <property type="match status" value="1"/>
</dbReference>
<sequence length="407" mass="45569">MSNEVKKNYTDAELDRMNNAELAALGTELDDVTVAYRKERFPVEGDPREKGAARGINIWLCISILMGIAFLGVYLFWPWEPKFHGDEGLWMYTLYTPLLGLTSMLGLGALGIAIIQYVKKFVPDEISVQRRHDGRSSELDRRTTTALLNDAWETSTLGRRKVMKGLLGGAAVLTGLVIIAPLGGLIKDPWRPRHELNYHGDGTLWTHGWTKIEEGVKIYLGRDTGAIAELHEGDAGKHYTTAGVSRLVRMRPEDLAAASMETVFPLYADDVNDGATYDANRDVYENHMHSIHGPRNAVMLIRLRTDDAQRVVEREGQEDFHYGDYYAYSKICTHIGCPTSLYEAQTNRILCPCHQSQFDALHYGKPIFGPAARALPQLPVTVDEEGYLVANGNFIEPVGPAFWERKS</sequence>
<keyword evidence="11" id="KW-0249">Electron transport</keyword>
<keyword evidence="23" id="KW-1185">Reference proteome</keyword>
<evidence type="ECO:0000256" key="5">
    <source>
        <dbReference type="ARBA" id="ARBA00022448"/>
    </source>
</evidence>
<evidence type="ECO:0000256" key="8">
    <source>
        <dbReference type="ARBA" id="ARBA00022692"/>
    </source>
</evidence>
<evidence type="ECO:0000313" key="22">
    <source>
        <dbReference type="EMBL" id="SDL83607.1"/>
    </source>
</evidence>
<protein>
    <recommendedName>
        <fullName evidence="4">Cytochrome bc1 complex Rieske iron-sulfur subunit</fullName>
    </recommendedName>
    <alternativeName>
        <fullName evidence="18">Cytochrome bc1 reductase complex subunit QcrA</fullName>
    </alternativeName>
    <alternativeName>
        <fullName evidence="19">Rieske iron-sulfur protein</fullName>
    </alternativeName>
</protein>
<evidence type="ECO:0000256" key="17">
    <source>
        <dbReference type="ARBA" id="ARBA00023157"/>
    </source>
</evidence>
<evidence type="ECO:0000256" key="12">
    <source>
        <dbReference type="ARBA" id="ARBA00022989"/>
    </source>
</evidence>
<dbReference type="Proteomes" id="UP000199350">
    <property type="component" value="Chromosome I"/>
</dbReference>
<dbReference type="PROSITE" id="PS51296">
    <property type="entry name" value="RIESKE"/>
    <property type="match status" value="1"/>
</dbReference>
<evidence type="ECO:0000256" key="18">
    <source>
        <dbReference type="ARBA" id="ARBA00029586"/>
    </source>
</evidence>
<evidence type="ECO:0000256" key="19">
    <source>
        <dbReference type="ARBA" id="ARBA00032409"/>
    </source>
</evidence>
<evidence type="ECO:0000256" key="2">
    <source>
        <dbReference type="ARBA" id="ARBA00004651"/>
    </source>
</evidence>
<evidence type="ECO:0000256" key="4">
    <source>
        <dbReference type="ARBA" id="ARBA00015816"/>
    </source>
</evidence>
<keyword evidence="14" id="KW-0408">Iron</keyword>
<keyword evidence="10" id="KW-0479">Metal-binding</keyword>
<name>A0A1G9NBV0_9CORY</name>
<dbReference type="InterPro" id="IPR017941">
    <property type="entry name" value="Rieske_2Fe-2S"/>
</dbReference>
<evidence type="ECO:0000256" key="9">
    <source>
        <dbReference type="ARBA" id="ARBA00022714"/>
    </source>
</evidence>
<proteinExistence type="inferred from homology"/>
<keyword evidence="8 20" id="KW-0812">Transmembrane</keyword>
<evidence type="ECO:0000256" key="7">
    <source>
        <dbReference type="ARBA" id="ARBA00022660"/>
    </source>
</evidence>
<feature type="transmembrane region" description="Helical" evidence="20">
    <location>
        <begin position="56"/>
        <end position="77"/>
    </location>
</feature>
<comment type="subcellular location">
    <subcellularLocation>
        <location evidence="2">Cell membrane</location>
        <topology evidence="2">Multi-pass membrane protein</topology>
    </subcellularLocation>
</comment>
<feature type="domain" description="Rieske" evidence="21">
    <location>
        <begin position="295"/>
        <end position="389"/>
    </location>
</feature>
<dbReference type="RefSeq" id="WP_092149413.1">
    <property type="nucleotide sequence ID" value="NZ_LT629700.1"/>
</dbReference>
<evidence type="ECO:0000256" key="6">
    <source>
        <dbReference type="ARBA" id="ARBA00022475"/>
    </source>
</evidence>
<dbReference type="SUPFAM" id="SSF50022">
    <property type="entry name" value="ISP domain"/>
    <property type="match status" value="1"/>
</dbReference>
<dbReference type="Gene3D" id="2.102.10.10">
    <property type="entry name" value="Rieske [2Fe-2S] iron-sulphur domain"/>
    <property type="match status" value="1"/>
</dbReference>
<dbReference type="GO" id="GO:0051537">
    <property type="term" value="F:2 iron, 2 sulfur cluster binding"/>
    <property type="evidence" value="ECO:0007669"/>
    <property type="project" value="UniProtKB-KW"/>
</dbReference>
<dbReference type="OrthoDB" id="9802613at2"/>
<keyword evidence="16 20" id="KW-0472">Membrane</keyword>
<evidence type="ECO:0000256" key="1">
    <source>
        <dbReference type="ARBA" id="ARBA00002494"/>
    </source>
</evidence>
<dbReference type="EMBL" id="LT629700">
    <property type="protein sequence ID" value="SDL83607.1"/>
    <property type="molecule type" value="Genomic_DNA"/>
</dbReference>
<feature type="transmembrane region" description="Helical" evidence="20">
    <location>
        <begin position="166"/>
        <end position="186"/>
    </location>
</feature>
<dbReference type="STRING" id="38302.SAMN04488535_0940"/>
<dbReference type="Pfam" id="PF00355">
    <property type="entry name" value="Rieske"/>
    <property type="match status" value="1"/>
</dbReference>
<keyword evidence="13" id="KW-0560">Oxidoreductase</keyword>
<keyword evidence="6" id="KW-1003">Cell membrane</keyword>
<feature type="transmembrane region" description="Helical" evidence="20">
    <location>
        <begin position="89"/>
        <end position="115"/>
    </location>
</feature>
<dbReference type="GO" id="GO:0005886">
    <property type="term" value="C:plasma membrane"/>
    <property type="evidence" value="ECO:0007669"/>
    <property type="project" value="UniProtKB-SubCell"/>
</dbReference>
<dbReference type="CDD" id="cd03467">
    <property type="entry name" value="Rieske"/>
    <property type="match status" value="1"/>
</dbReference>
<comment type="similarity">
    <text evidence="3">Belongs to the Rieske iron-sulfur protein family.</text>
</comment>
<evidence type="ECO:0000256" key="16">
    <source>
        <dbReference type="ARBA" id="ARBA00023136"/>
    </source>
</evidence>
<keyword evidence="5" id="KW-0813">Transport</keyword>
<dbReference type="InterPro" id="IPR045603">
    <property type="entry name" value="QcrA_N"/>
</dbReference>
<evidence type="ECO:0000259" key="21">
    <source>
        <dbReference type="PROSITE" id="PS51296"/>
    </source>
</evidence>
<keyword evidence="17" id="KW-1015">Disulfide bond</keyword>
<evidence type="ECO:0000256" key="10">
    <source>
        <dbReference type="ARBA" id="ARBA00022723"/>
    </source>
</evidence>
<organism evidence="22 23">
    <name type="scientific">Corynebacterium mycetoides</name>
    <dbReference type="NCBI Taxonomy" id="38302"/>
    <lineage>
        <taxon>Bacteria</taxon>
        <taxon>Bacillati</taxon>
        <taxon>Actinomycetota</taxon>
        <taxon>Actinomycetes</taxon>
        <taxon>Mycobacteriales</taxon>
        <taxon>Corynebacteriaceae</taxon>
        <taxon>Corynebacterium</taxon>
    </lineage>
</organism>
<dbReference type="GO" id="GO:0046872">
    <property type="term" value="F:metal ion binding"/>
    <property type="evidence" value="ECO:0007669"/>
    <property type="project" value="UniProtKB-KW"/>
</dbReference>
<evidence type="ECO:0000256" key="15">
    <source>
        <dbReference type="ARBA" id="ARBA00023014"/>
    </source>
</evidence>
<dbReference type="GO" id="GO:0004497">
    <property type="term" value="F:monooxygenase activity"/>
    <property type="evidence" value="ECO:0007669"/>
    <property type="project" value="UniProtKB-ARBA"/>
</dbReference>
<reference evidence="23" key="1">
    <citation type="submission" date="2016-10" db="EMBL/GenBank/DDBJ databases">
        <authorList>
            <person name="Varghese N."/>
            <person name="Submissions S."/>
        </authorList>
    </citation>
    <scope>NUCLEOTIDE SEQUENCE [LARGE SCALE GENOMIC DNA]</scope>
    <source>
        <strain evidence="23">DSM 20632</strain>
    </source>
</reference>
<dbReference type="InterPro" id="IPR014349">
    <property type="entry name" value="Rieske_Fe-S_prot"/>
</dbReference>
<accession>A0A1G9NBV0</accession>
<dbReference type="AlphaFoldDB" id="A0A1G9NBV0"/>
<keyword evidence="7" id="KW-0679">Respiratory chain</keyword>
<keyword evidence="9" id="KW-0001">2Fe-2S</keyword>
<dbReference type="PANTHER" id="PTHR10134">
    <property type="entry name" value="CYTOCHROME B-C1 COMPLEX SUBUNIT RIESKE, MITOCHONDRIAL"/>
    <property type="match status" value="1"/>
</dbReference>
<evidence type="ECO:0000256" key="14">
    <source>
        <dbReference type="ARBA" id="ARBA00023004"/>
    </source>
</evidence>
<gene>
    <name evidence="22" type="ORF">SAMN04488535_0940</name>
</gene>
<evidence type="ECO:0000256" key="11">
    <source>
        <dbReference type="ARBA" id="ARBA00022982"/>
    </source>
</evidence>